<evidence type="ECO:0000256" key="10">
    <source>
        <dbReference type="ARBA" id="ARBA00023136"/>
    </source>
</evidence>
<keyword evidence="5" id="KW-1003">Cell membrane</keyword>
<dbReference type="Pfam" id="PF02699">
    <property type="entry name" value="YajC"/>
    <property type="match status" value="1"/>
</dbReference>
<dbReference type="PANTHER" id="PTHR33909">
    <property type="entry name" value="SEC TRANSLOCON ACCESSORY COMPLEX SUBUNIT YAJC"/>
    <property type="match status" value="1"/>
</dbReference>
<evidence type="ECO:0000256" key="9">
    <source>
        <dbReference type="ARBA" id="ARBA00023010"/>
    </source>
</evidence>
<evidence type="ECO:0000256" key="8">
    <source>
        <dbReference type="ARBA" id="ARBA00022989"/>
    </source>
</evidence>
<dbReference type="InterPro" id="IPR003849">
    <property type="entry name" value="Preprotein_translocase_YajC"/>
</dbReference>
<keyword evidence="8 11" id="KW-1133">Transmembrane helix</keyword>
<keyword evidence="13" id="KW-1185">Reference proteome</keyword>
<keyword evidence="9" id="KW-0811">Translocation</keyword>
<dbReference type="STRING" id="993689.GCA_002077135_01399"/>
<evidence type="ECO:0000256" key="1">
    <source>
        <dbReference type="ARBA" id="ARBA00004162"/>
    </source>
</evidence>
<dbReference type="Proteomes" id="UP000307749">
    <property type="component" value="Unassembled WGS sequence"/>
</dbReference>
<comment type="caution">
    <text evidence="12">The sequence shown here is derived from an EMBL/GenBank/DDBJ whole genome shotgun (WGS) entry which is preliminary data.</text>
</comment>
<accession>A0A4S3KLK5</accession>
<evidence type="ECO:0000313" key="13">
    <source>
        <dbReference type="Proteomes" id="UP000307749"/>
    </source>
</evidence>
<evidence type="ECO:0000256" key="11">
    <source>
        <dbReference type="SAM" id="Phobius"/>
    </source>
</evidence>
<evidence type="ECO:0000313" key="12">
    <source>
        <dbReference type="EMBL" id="THD09676.1"/>
    </source>
</evidence>
<evidence type="ECO:0000256" key="5">
    <source>
        <dbReference type="ARBA" id="ARBA00022475"/>
    </source>
</evidence>
<sequence length="112" mass="12000">MDFLIPSAHAAGAAPAAAPGGGGLQFIIMMVVLFGLMYFMMIRPQMKRQKELKKMISELAKGDEVITTGGMVGRIDAMDESFISLEVATNVTVRIQRQAISAVLPKGTLKSS</sequence>
<dbReference type="GO" id="GO:0005886">
    <property type="term" value="C:plasma membrane"/>
    <property type="evidence" value="ECO:0007669"/>
    <property type="project" value="UniProtKB-SubCell"/>
</dbReference>
<evidence type="ECO:0000256" key="2">
    <source>
        <dbReference type="ARBA" id="ARBA00006742"/>
    </source>
</evidence>
<name>A0A4S3KLK5_9GAMM</name>
<dbReference type="NCBIfam" id="TIGR00739">
    <property type="entry name" value="yajC"/>
    <property type="match status" value="1"/>
</dbReference>
<gene>
    <name evidence="12" type="ORF">B1806_10080</name>
</gene>
<keyword evidence="7" id="KW-0653">Protein transport</keyword>
<organism evidence="12 13">
    <name type="scientific">Metallibacterium scheffleri</name>
    <dbReference type="NCBI Taxonomy" id="993689"/>
    <lineage>
        <taxon>Bacteria</taxon>
        <taxon>Pseudomonadati</taxon>
        <taxon>Pseudomonadota</taxon>
        <taxon>Gammaproteobacteria</taxon>
        <taxon>Lysobacterales</taxon>
        <taxon>Rhodanobacteraceae</taxon>
        <taxon>Metallibacterium</taxon>
    </lineage>
</organism>
<comment type="subcellular location">
    <subcellularLocation>
        <location evidence="1">Cell membrane</location>
        <topology evidence="1">Single-pass membrane protein</topology>
    </subcellularLocation>
</comment>
<proteinExistence type="inferred from homology"/>
<feature type="transmembrane region" description="Helical" evidence="11">
    <location>
        <begin position="23"/>
        <end position="42"/>
    </location>
</feature>
<evidence type="ECO:0000256" key="6">
    <source>
        <dbReference type="ARBA" id="ARBA00022692"/>
    </source>
</evidence>
<protein>
    <recommendedName>
        <fullName evidence="3">Sec translocon accessory complex subunit YajC</fullName>
    </recommendedName>
</protein>
<dbReference type="RefSeq" id="WP_081126687.1">
    <property type="nucleotide sequence ID" value="NZ_LDOS01000001.1"/>
</dbReference>
<dbReference type="GO" id="GO:0015031">
    <property type="term" value="P:protein transport"/>
    <property type="evidence" value="ECO:0007669"/>
    <property type="project" value="UniProtKB-KW"/>
</dbReference>
<dbReference type="PRINTS" id="PR01853">
    <property type="entry name" value="YAJCTRNLCASE"/>
</dbReference>
<dbReference type="SMART" id="SM01323">
    <property type="entry name" value="YajC"/>
    <property type="match status" value="1"/>
</dbReference>
<keyword evidence="10 11" id="KW-0472">Membrane</keyword>
<dbReference type="PANTHER" id="PTHR33909:SF1">
    <property type="entry name" value="SEC TRANSLOCON ACCESSORY COMPLEX SUBUNIT YAJC"/>
    <property type="match status" value="1"/>
</dbReference>
<reference evidence="12 13" key="1">
    <citation type="submission" date="2017-02" db="EMBL/GenBank/DDBJ databases">
        <title>Whole genome sequencing of Metallibacterium scheffleri DSM 24874 (T).</title>
        <authorList>
            <person name="Kumar S."/>
            <person name="Patil P."/>
            <person name="Patil P.B."/>
        </authorList>
    </citation>
    <scope>NUCLEOTIDE SEQUENCE [LARGE SCALE GENOMIC DNA]</scope>
    <source>
        <strain evidence="12 13">DSM 24874</strain>
    </source>
</reference>
<keyword evidence="6 11" id="KW-0812">Transmembrane</keyword>
<dbReference type="EMBL" id="MWQO01000036">
    <property type="protein sequence ID" value="THD09676.1"/>
    <property type="molecule type" value="Genomic_DNA"/>
</dbReference>
<keyword evidence="4" id="KW-0813">Transport</keyword>
<evidence type="ECO:0000256" key="7">
    <source>
        <dbReference type="ARBA" id="ARBA00022927"/>
    </source>
</evidence>
<evidence type="ECO:0000256" key="4">
    <source>
        <dbReference type="ARBA" id="ARBA00022448"/>
    </source>
</evidence>
<dbReference type="OrthoDB" id="9811406at2"/>
<dbReference type="AlphaFoldDB" id="A0A4S3KLK5"/>
<evidence type="ECO:0000256" key="3">
    <source>
        <dbReference type="ARBA" id="ARBA00014962"/>
    </source>
</evidence>
<comment type="similarity">
    <text evidence="2">Belongs to the YajC family.</text>
</comment>